<dbReference type="AlphaFoldDB" id="A0AAP3ZUG6"/>
<sequence>MMNRINNSTFAERFHKIFYKYLYDFRKHKGIFLINVVDISGCIYPKPEHSALVLTGGTLLLNELSMN</sequence>
<protein>
    <submittedName>
        <fullName evidence="1">Uncharacterized protein</fullName>
    </submittedName>
</protein>
<reference evidence="1" key="1">
    <citation type="submission" date="2023-04" db="EMBL/GenBank/DDBJ databases">
        <title>Uncovering the Secrets of Slow-Growing Bacteria in Tropical Savanna Soil through Cultivation and Genomic Analysis.</title>
        <authorList>
            <person name="Goncalves O.S."/>
            <person name="Santana M.F."/>
        </authorList>
    </citation>
    <scope>NUCLEOTIDE SEQUENCE</scope>
    <source>
        <strain evidence="1">ANTI</strain>
    </source>
</reference>
<dbReference type="EMBL" id="JARVWT010000001">
    <property type="protein sequence ID" value="MDH2329408.1"/>
    <property type="molecule type" value="Genomic_DNA"/>
</dbReference>
<gene>
    <name evidence="1" type="ORF">QDS18_00885</name>
</gene>
<proteinExistence type="predicted"/>
<evidence type="ECO:0000313" key="2">
    <source>
        <dbReference type="Proteomes" id="UP001229409"/>
    </source>
</evidence>
<evidence type="ECO:0000313" key="1">
    <source>
        <dbReference type="EMBL" id="MDH2329408.1"/>
    </source>
</evidence>
<comment type="caution">
    <text evidence="1">The sequence shown here is derived from an EMBL/GenBank/DDBJ whole genome shotgun (WGS) entry which is preliminary data.</text>
</comment>
<dbReference type="Proteomes" id="UP001229409">
    <property type="component" value="Unassembled WGS sequence"/>
</dbReference>
<dbReference type="RefSeq" id="WP_279830783.1">
    <property type="nucleotide sequence ID" value="NZ_JARVWT010000001.1"/>
</dbReference>
<name>A0AAP3ZUG6_PAEPO</name>
<accession>A0AAP3ZUG6</accession>
<organism evidence="1 2">
    <name type="scientific">Paenibacillus polymyxa</name>
    <name type="common">Bacillus polymyxa</name>
    <dbReference type="NCBI Taxonomy" id="1406"/>
    <lineage>
        <taxon>Bacteria</taxon>
        <taxon>Bacillati</taxon>
        <taxon>Bacillota</taxon>
        <taxon>Bacilli</taxon>
        <taxon>Bacillales</taxon>
        <taxon>Paenibacillaceae</taxon>
        <taxon>Paenibacillus</taxon>
    </lineage>
</organism>